<feature type="compositionally biased region" description="Basic and acidic residues" evidence="17">
    <location>
        <begin position="11"/>
        <end position="27"/>
    </location>
</feature>
<dbReference type="GO" id="GO:0015648">
    <property type="term" value="F:lipid-linked peptidoglycan transporter activity"/>
    <property type="evidence" value="ECO:0007669"/>
    <property type="project" value="TreeGrafter"/>
</dbReference>
<keyword evidence="7 18" id="KW-1133">Transmembrane helix</keyword>
<dbReference type="GO" id="GO:0032153">
    <property type="term" value="C:cell division site"/>
    <property type="evidence" value="ECO:0007669"/>
    <property type="project" value="TreeGrafter"/>
</dbReference>
<proteinExistence type="inferred from homology"/>
<reference evidence="19" key="2">
    <citation type="journal article" date="2021" name="PeerJ">
        <title>Extensive microbial diversity within the chicken gut microbiome revealed by metagenomics and culture.</title>
        <authorList>
            <person name="Gilroy R."/>
            <person name="Ravi A."/>
            <person name="Getino M."/>
            <person name="Pursley I."/>
            <person name="Horton D.L."/>
            <person name="Alikhan N.F."/>
            <person name="Baker D."/>
            <person name="Gharbi K."/>
            <person name="Hall N."/>
            <person name="Watson M."/>
            <person name="Adriaenssens E.M."/>
            <person name="Foster-Nyarko E."/>
            <person name="Jarju S."/>
            <person name="Secka A."/>
            <person name="Antonio M."/>
            <person name="Oren A."/>
            <person name="Chaudhuri R.R."/>
            <person name="La Ragione R."/>
            <person name="Hildebrand F."/>
            <person name="Pallen M.J."/>
        </authorList>
    </citation>
    <scope>NUCLEOTIDE SEQUENCE</scope>
    <source>
        <strain evidence="19">ChiHjej9B8-7071</strain>
    </source>
</reference>
<dbReference type="GO" id="GO:0009252">
    <property type="term" value="P:peptidoglycan biosynthetic process"/>
    <property type="evidence" value="ECO:0007669"/>
    <property type="project" value="UniProtKB-KW"/>
</dbReference>
<evidence type="ECO:0000256" key="10">
    <source>
        <dbReference type="ARBA" id="ARBA00033270"/>
    </source>
</evidence>
<evidence type="ECO:0000313" key="19">
    <source>
        <dbReference type="EMBL" id="HIR09875.1"/>
    </source>
</evidence>
<feature type="transmembrane region" description="Helical" evidence="18">
    <location>
        <begin position="134"/>
        <end position="156"/>
    </location>
</feature>
<evidence type="ECO:0000256" key="17">
    <source>
        <dbReference type="SAM" id="MobiDB-lite"/>
    </source>
</evidence>
<evidence type="ECO:0000256" key="16">
    <source>
        <dbReference type="ARBA" id="ARBA00049966"/>
    </source>
</evidence>
<dbReference type="GO" id="GO:0051301">
    <property type="term" value="P:cell division"/>
    <property type="evidence" value="ECO:0007669"/>
    <property type="project" value="InterPro"/>
</dbReference>
<feature type="transmembrane region" description="Helical" evidence="18">
    <location>
        <begin position="256"/>
        <end position="276"/>
    </location>
</feature>
<comment type="caution">
    <text evidence="19">The sequence shown here is derived from an EMBL/GenBank/DDBJ whole genome shotgun (WGS) entry which is preliminary data.</text>
</comment>
<evidence type="ECO:0000256" key="8">
    <source>
        <dbReference type="ARBA" id="ARBA00023136"/>
    </source>
</evidence>
<evidence type="ECO:0000256" key="18">
    <source>
        <dbReference type="SAM" id="Phobius"/>
    </source>
</evidence>
<feature type="transmembrane region" description="Helical" evidence="18">
    <location>
        <begin position="101"/>
        <end position="122"/>
    </location>
</feature>
<feature type="transmembrane region" description="Helical" evidence="18">
    <location>
        <begin position="216"/>
        <end position="236"/>
    </location>
</feature>
<evidence type="ECO:0000256" key="9">
    <source>
        <dbReference type="ARBA" id="ARBA00032370"/>
    </source>
</evidence>
<dbReference type="PANTHER" id="PTHR30474">
    <property type="entry name" value="CELL CYCLE PROTEIN"/>
    <property type="match status" value="1"/>
</dbReference>
<dbReference type="GO" id="GO:0008360">
    <property type="term" value="P:regulation of cell shape"/>
    <property type="evidence" value="ECO:0007669"/>
    <property type="project" value="UniProtKB-KW"/>
</dbReference>
<keyword evidence="4 18" id="KW-0812">Transmembrane</keyword>
<dbReference type="EC" id="2.4.99.28" evidence="14"/>
<keyword evidence="3" id="KW-0808">Transferase</keyword>
<feature type="transmembrane region" description="Helical" evidence="18">
    <location>
        <begin position="37"/>
        <end position="64"/>
    </location>
</feature>
<evidence type="ECO:0000256" key="11">
    <source>
        <dbReference type="ARBA" id="ARBA00038053"/>
    </source>
</evidence>
<dbReference type="GO" id="GO:0008955">
    <property type="term" value="F:peptidoglycan glycosyltransferase activity"/>
    <property type="evidence" value="ECO:0007669"/>
    <property type="project" value="UniProtKB-EC"/>
</dbReference>
<feature type="transmembrane region" description="Helical" evidence="18">
    <location>
        <begin position="168"/>
        <end position="187"/>
    </location>
</feature>
<dbReference type="InterPro" id="IPR001182">
    <property type="entry name" value="FtsW/RodA"/>
</dbReference>
<keyword evidence="6" id="KW-0573">Peptidoglycan synthesis</keyword>
<dbReference type="PANTHER" id="PTHR30474:SF2">
    <property type="entry name" value="PEPTIDOGLYCAN GLYCOSYLTRANSFERASE FTSW-RELATED"/>
    <property type="match status" value="1"/>
</dbReference>
<feature type="non-terminal residue" evidence="19">
    <location>
        <position position="312"/>
    </location>
</feature>
<evidence type="ECO:0000256" key="1">
    <source>
        <dbReference type="ARBA" id="ARBA00004141"/>
    </source>
</evidence>
<reference evidence="19" key="1">
    <citation type="submission" date="2020-10" db="EMBL/GenBank/DDBJ databases">
        <authorList>
            <person name="Gilroy R."/>
        </authorList>
    </citation>
    <scope>NUCLEOTIDE SEQUENCE</scope>
    <source>
        <strain evidence="19">ChiHjej9B8-7071</strain>
    </source>
</reference>
<comment type="subcellular location">
    <subcellularLocation>
        <location evidence="1">Membrane</location>
        <topology evidence="1">Multi-pass membrane protein</topology>
    </subcellularLocation>
</comment>
<evidence type="ECO:0000256" key="5">
    <source>
        <dbReference type="ARBA" id="ARBA00022960"/>
    </source>
</evidence>
<evidence type="ECO:0000256" key="15">
    <source>
        <dbReference type="ARBA" id="ARBA00049902"/>
    </source>
</evidence>
<name>A0A9D1AA33_9FIRM</name>
<dbReference type="EMBL" id="DVGD01000180">
    <property type="protein sequence ID" value="HIR09875.1"/>
    <property type="molecule type" value="Genomic_DNA"/>
</dbReference>
<comment type="similarity">
    <text evidence="11">Belongs to the SEDS family. FtsW subfamily.</text>
</comment>
<feature type="transmembrane region" description="Helical" evidence="18">
    <location>
        <begin position="193"/>
        <end position="209"/>
    </location>
</feature>
<keyword evidence="5" id="KW-0133">Cell shape</keyword>
<protein>
    <recommendedName>
        <fullName evidence="12">Probable peptidoglycan glycosyltransferase FtsW</fullName>
        <ecNumber evidence="14">2.4.99.28</ecNumber>
    </recommendedName>
    <alternativeName>
        <fullName evidence="13">Cell division protein FtsW</fullName>
    </alternativeName>
    <alternativeName>
        <fullName evidence="10">Cell wall polymerase</fullName>
    </alternativeName>
    <alternativeName>
        <fullName evidence="9">Peptidoglycan polymerase</fullName>
    </alternativeName>
</protein>
<dbReference type="GO" id="GO:0005886">
    <property type="term" value="C:plasma membrane"/>
    <property type="evidence" value="ECO:0007669"/>
    <property type="project" value="TreeGrafter"/>
</dbReference>
<evidence type="ECO:0000256" key="14">
    <source>
        <dbReference type="ARBA" id="ARBA00044770"/>
    </source>
</evidence>
<dbReference type="Pfam" id="PF01098">
    <property type="entry name" value="FTSW_RODA_SPOVE"/>
    <property type="match status" value="1"/>
</dbReference>
<evidence type="ECO:0000313" key="20">
    <source>
        <dbReference type="Proteomes" id="UP000824258"/>
    </source>
</evidence>
<keyword evidence="2" id="KW-0328">Glycosyltransferase</keyword>
<keyword evidence="8 18" id="KW-0472">Membrane</keyword>
<comment type="catalytic activity">
    <reaction evidence="15">
        <text>[GlcNAc-(1-&gt;4)-Mur2Ac(oyl-L-Ala-gamma-D-Glu-L-Lys-D-Ala-D-Ala)](n)-di-trans,octa-cis-undecaprenyl diphosphate + beta-D-GlcNAc-(1-&gt;4)-Mur2Ac(oyl-L-Ala-gamma-D-Glu-L-Lys-D-Ala-D-Ala)-di-trans,octa-cis-undecaprenyl diphosphate = [GlcNAc-(1-&gt;4)-Mur2Ac(oyl-L-Ala-gamma-D-Glu-L-Lys-D-Ala-D-Ala)](n+1)-di-trans,octa-cis-undecaprenyl diphosphate + di-trans,octa-cis-undecaprenyl diphosphate + H(+)</text>
        <dbReference type="Rhea" id="RHEA:23708"/>
        <dbReference type="Rhea" id="RHEA-COMP:9602"/>
        <dbReference type="Rhea" id="RHEA-COMP:9603"/>
        <dbReference type="ChEBI" id="CHEBI:15378"/>
        <dbReference type="ChEBI" id="CHEBI:58405"/>
        <dbReference type="ChEBI" id="CHEBI:60033"/>
        <dbReference type="ChEBI" id="CHEBI:78435"/>
        <dbReference type="EC" id="2.4.99.28"/>
    </reaction>
</comment>
<evidence type="ECO:0000256" key="4">
    <source>
        <dbReference type="ARBA" id="ARBA00022692"/>
    </source>
</evidence>
<sequence length="312" mass="34601">MNNAIQYPGLPEERLPDPPRQQPEKKRKEKILYDERGLIDLPFLLLTVLLVLIGVVMMFSASYASAYAEEGSSTAYFARQGLFALVGIGIMLFVSRVNYQVWRALSFPILAGTIFLLMLVPIFGTEEGGARRWIYLGFTSFQPSEIAKLAVILTFATLMSSYKDKMKTFRYGVLPFAAILGVIALLLVLEPHFSAIIIIFCVGAAMMFLGGTELKWFALGLGVAAVFGFIYLKFMGYASDRIVAWRDPWADASDNGYQIVQSLYAIGSGGLMGLGLGRGRQKYLYLPEEHNDYIFAIVCEELGFVGAMVVLL</sequence>
<gene>
    <name evidence="19" type="ORF">IAA70_05690</name>
</gene>
<evidence type="ECO:0000256" key="3">
    <source>
        <dbReference type="ARBA" id="ARBA00022679"/>
    </source>
</evidence>
<evidence type="ECO:0000256" key="12">
    <source>
        <dbReference type="ARBA" id="ARBA00041185"/>
    </source>
</evidence>
<dbReference type="Proteomes" id="UP000824258">
    <property type="component" value="Unassembled WGS sequence"/>
</dbReference>
<comment type="function">
    <text evidence="16">Peptidoglycan polymerase that is essential for cell division.</text>
</comment>
<evidence type="ECO:0000256" key="6">
    <source>
        <dbReference type="ARBA" id="ARBA00022984"/>
    </source>
</evidence>
<feature type="region of interest" description="Disordered" evidence="17">
    <location>
        <begin position="1"/>
        <end position="27"/>
    </location>
</feature>
<accession>A0A9D1AA33</accession>
<organism evidence="19 20">
    <name type="scientific">Candidatus Avoscillospira stercoripullorum</name>
    <dbReference type="NCBI Taxonomy" id="2840709"/>
    <lineage>
        <taxon>Bacteria</taxon>
        <taxon>Bacillati</taxon>
        <taxon>Bacillota</taxon>
        <taxon>Clostridia</taxon>
        <taxon>Eubacteriales</taxon>
        <taxon>Oscillospiraceae</taxon>
        <taxon>Oscillospiraceae incertae sedis</taxon>
        <taxon>Candidatus Avoscillospira</taxon>
    </lineage>
</organism>
<evidence type="ECO:0000256" key="2">
    <source>
        <dbReference type="ARBA" id="ARBA00022676"/>
    </source>
</evidence>
<feature type="transmembrane region" description="Helical" evidence="18">
    <location>
        <begin position="76"/>
        <end position="94"/>
    </location>
</feature>
<dbReference type="AlphaFoldDB" id="A0A9D1AA33"/>
<evidence type="ECO:0000256" key="13">
    <source>
        <dbReference type="ARBA" id="ARBA00041418"/>
    </source>
</evidence>
<evidence type="ECO:0000256" key="7">
    <source>
        <dbReference type="ARBA" id="ARBA00022989"/>
    </source>
</evidence>